<dbReference type="PANTHER" id="PTHR32133">
    <property type="entry name" value="OS07G0120400 PROTEIN"/>
    <property type="match status" value="1"/>
</dbReference>
<dbReference type="EnsemblPlants" id="OGLUM10G01880.1">
    <property type="protein sequence ID" value="OGLUM10G01880.1"/>
    <property type="gene ID" value="OGLUM10G01880"/>
</dbReference>
<dbReference type="Gramene" id="OGLUM10G01880.1">
    <property type="protein sequence ID" value="OGLUM10G01880.1"/>
    <property type="gene ID" value="OGLUM10G01880"/>
</dbReference>
<name>A0A0E0B7P3_9ORYZ</name>
<dbReference type="InterPro" id="IPR036047">
    <property type="entry name" value="F-box-like_dom_sf"/>
</dbReference>
<feature type="domain" description="F-box" evidence="1">
    <location>
        <begin position="19"/>
        <end position="57"/>
    </location>
</feature>
<dbReference type="SUPFAM" id="SSF81383">
    <property type="entry name" value="F-box domain"/>
    <property type="match status" value="1"/>
</dbReference>
<dbReference type="HOGENOM" id="CLU_017945_4_0_1"/>
<accession>A0A0E0B7P3</accession>
<proteinExistence type="predicted"/>
<dbReference type="Gene3D" id="1.20.1280.50">
    <property type="match status" value="1"/>
</dbReference>
<evidence type="ECO:0000259" key="1">
    <source>
        <dbReference type="Pfam" id="PF00646"/>
    </source>
</evidence>
<evidence type="ECO:0000313" key="2">
    <source>
        <dbReference type="EnsemblPlants" id="OGLUM10G01880.1"/>
    </source>
</evidence>
<keyword evidence="3" id="KW-1185">Reference proteome</keyword>
<reference evidence="2" key="2">
    <citation type="submission" date="2018-05" db="EMBL/GenBank/DDBJ databases">
        <title>OgluRS3 (Oryza glumaepatula Reference Sequence Version 3).</title>
        <authorList>
            <person name="Zhang J."/>
            <person name="Kudrna D."/>
            <person name="Lee S."/>
            <person name="Talag J."/>
            <person name="Welchert J."/>
            <person name="Wing R.A."/>
        </authorList>
    </citation>
    <scope>NUCLEOTIDE SEQUENCE [LARGE SCALE GENOMIC DNA]</scope>
</reference>
<reference evidence="2" key="1">
    <citation type="submission" date="2015-04" db="UniProtKB">
        <authorList>
            <consortium name="EnsemblPlants"/>
        </authorList>
    </citation>
    <scope>IDENTIFICATION</scope>
</reference>
<dbReference type="Proteomes" id="UP000026961">
    <property type="component" value="Chromosome 10"/>
</dbReference>
<dbReference type="PANTHER" id="PTHR32133:SF380">
    <property type="entry name" value="OS10G0137700 PROTEIN"/>
    <property type="match status" value="1"/>
</dbReference>
<dbReference type="Pfam" id="PF00646">
    <property type="entry name" value="F-box"/>
    <property type="match status" value="1"/>
</dbReference>
<sequence>MMIRRRQRPTSPAPPLDNDDLLSEILLRLPAQPSSLPRASLICTRWRRLVSDPGFHRRFRARHRKPPLLGFFSQYALEPIFTPALDPPDRIPASRVCWRPPGDWGDDCEFLGFRHGRAVLFNLIHRSLMMLWDPVTGNRRAVEIPAASLGERIFHGAIRCVDGEWGHVHGDCHSS</sequence>
<dbReference type="AlphaFoldDB" id="A0A0E0B7P3"/>
<protein>
    <recommendedName>
        <fullName evidence="1">F-box domain-containing protein</fullName>
    </recommendedName>
</protein>
<evidence type="ECO:0000313" key="3">
    <source>
        <dbReference type="Proteomes" id="UP000026961"/>
    </source>
</evidence>
<organism evidence="2">
    <name type="scientific">Oryza glumipatula</name>
    <dbReference type="NCBI Taxonomy" id="40148"/>
    <lineage>
        <taxon>Eukaryota</taxon>
        <taxon>Viridiplantae</taxon>
        <taxon>Streptophyta</taxon>
        <taxon>Embryophyta</taxon>
        <taxon>Tracheophyta</taxon>
        <taxon>Spermatophyta</taxon>
        <taxon>Magnoliopsida</taxon>
        <taxon>Liliopsida</taxon>
        <taxon>Poales</taxon>
        <taxon>Poaceae</taxon>
        <taxon>BOP clade</taxon>
        <taxon>Oryzoideae</taxon>
        <taxon>Oryzeae</taxon>
        <taxon>Oryzinae</taxon>
        <taxon>Oryza</taxon>
    </lineage>
</organism>
<dbReference type="InterPro" id="IPR001810">
    <property type="entry name" value="F-box_dom"/>
</dbReference>